<comment type="caution">
    <text evidence="2">The sequence shown here is derived from an EMBL/GenBank/DDBJ whole genome shotgun (WGS) entry which is preliminary data.</text>
</comment>
<protein>
    <submittedName>
        <fullName evidence="2">Uncharacterized protein</fullName>
    </submittedName>
</protein>
<name>A0A504YNF8_FASGI</name>
<accession>A0A504YNF8</accession>
<keyword evidence="1" id="KW-0732">Signal</keyword>
<evidence type="ECO:0000313" key="2">
    <source>
        <dbReference type="EMBL" id="TPP62115.1"/>
    </source>
</evidence>
<feature type="signal peptide" evidence="1">
    <location>
        <begin position="1"/>
        <end position="16"/>
    </location>
</feature>
<organism evidence="2 3">
    <name type="scientific">Fasciola gigantica</name>
    <name type="common">Giant liver fluke</name>
    <dbReference type="NCBI Taxonomy" id="46835"/>
    <lineage>
        <taxon>Eukaryota</taxon>
        <taxon>Metazoa</taxon>
        <taxon>Spiralia</taxon>
        <taxon>Lophotrochozoa</taxon>
        <taxon>Platyhelminthes</taxon>
        <taxon>Trematoda</taxon>
        <taxon>Digenea</taxon>
        <taxon>Plagiorchiida</taxon>
        <taxon>Echinostomata</taxon>
        <taxon>Echinostomatoidea</taxon>
        <taxon>Fasciolidae</taxon>
        <taxon>Fasciola</taxon>
    </lineage>
</organism>
<keyword evidence="3" id="KW-1185">Reference proteome</keyword>
<evidence type="ECO:0000256" key="1">
    <source>
        <dbReference type="SAM" id="SignalP"/>
    </source>
</evidence>
<feature type="chain" id="PRO_5021302034" evidence="1">
    <location>
        <begin position="17"/>
        <end position="42"/>
    </location>
</feature>
<proteinExistence type="predicted"/>
<gene>
    <name evidence="2" type="ORF">FGIG_11632</name>
</gene>
<evidence type="ECO:0000313" key="3">
    <source>
        <dbReference type="Proteomes" id="UP000316759"/>
    </source>
</evidence>
<dbReference type="Proteomes" id="UP000316759">
    <property type="component" value="Unassembled WGS sequence"/>
</dbReference>
<dbReference type="EMBL" id="SUNJ01007292">
    <property type="protein sequence ID" value="TPP62115.1"/>
    <property type="molecule type" value="Genomic_DNA"/>
</dbReference>
<reference evidence="2 3" key="1">
    <citation type="submission" date="2019-04" db="EMBL/GenBank/DDBJ databases">
        <title>Annotation for the trematode Fasciola gigantica.</title>
        <authorList>
            <person name="Choi Y.-J."/>
        </authorList>
    </citation>
    <scope>NUCLEOTIDE SEQUENCE [LARGE SCALE GENOMIC DNA]</scope>
    <source>
        <strain evidence="2">Uganda_cow_1</strain>
    </source>
</reference>
<sequence>MLTYLLVLTIASGLLSAEFSWQTKSRIQRAHELARKHLSSAY</sequence>
<dbReference type="AlphaFoldDB" id="A0A504YNF8"/>